<dbReference type="InterPro" id="IPR013785">
    <property type="entry name" value="Aldolase_TIM"/>
</dbReference>
<dbReference type="InterPro" id="IPR000652">
    <property type="entry name" value="Triosephosphate_isomerase"/>
</dbReference>
<dbReference type="InterPro" id="IPR035990">
    <property type="entry name" value="TIM_sf"/>
</dbReference>
<comment type="catalytic activity">
    <reaction evidence="4">
        <text>D-glyceraldehyde 3-phosphate = dihydroxyacetone phosphate</text>
        <dbReference type="Rhea" id="RHEA:18585"/>
        <dbReference type="ChEBI" id="CHEBI:57642"/>
        <dbReference type="ChEBI" id="CHEBI:59776"/>
        <dbReference type="EC" id="5.3.1.1"/>
    </reaction>
</comment>
<organism evidence="5 6">
    <name type="scientific">Rhypophila decipiens</name>
    <dbReference type="NCBI Taxonomy" id="261697"/>
    <lineage>
        <taxon>Eukaryota</taxon>
        <taxon>Fungi</taxon>
        <taxon>Dikarya</taxon>
        <taxon>Ascomycota</taxon>
        <taxon>Pezizomycotina</taxon>
        <taxon>Sordariomycetes</taxon>
        <taxon>Sordariomycetidae</taxon>
        <taxon>Sordariales</taxon>
        <taxon>Naviculisporaceae</taxon>
        <taxon>Rhypophila</taxon>
    </lineage>
</organism>
<evidence type="ECO:0000256" key="4">
    <source>
        <dbReference type="RuleBase" id="RU363013"/>
    </source>
</evidence>
<keyword evidence="6" id="KW-1185">Reference proteome</keyword>
<evidence type="ECO:0000256" key="1">
    <source>
        <dbReference type="ARBA" id="ARBA00007422"/>
    </source>
</evidence>
<dbReference type="AlphaFoldDB" id="A0AAN6Y5R6"/>
<dbReference type="EMBL" id="MU858122">
    <property type="protein sequence ID" value="KAK4212726.1"/>
    <property type="molecule type" value="Genomic_DNA"/>
</dbReference>
<keyword evidence="4" id="KW-0312">Gluconeogenesis</keyword>
<sequence length="278" mass="30260">MSTPGRPPRKCRRIVGVSTKMYFSADKTTNFTSTFSSNLNDLLEPERLKIASTTDVFIIPDFIQLRGVIDSLRSRPPNLGGTESILVGAQDCHWEDYGSFTGEVSPAVLAAVGCRIVELGHAERRRLFGETDETTAKKAAAVVRNGMIPLVCVGEVSQPQVGTEGLEKAVEEVMVQVRSVLAAIADKEAEVILAYEPVWAIGASEPAGVDHVLGVVRRIRENEEFQARMEGSVRILYGGSAGPGLFDKLKSELDGLFLGRFAHDPEQFVKTIREVAEA</sequence>
<dbReference type="PANTHER" id="PTHR21139">
    <property type="entry name" value="TRIOSEPHOSPHATE ISOMERASE"/>
    <property type="match status" value="1"/>
</dbReference>
<accession>A0AAN6Y5R6</accession>
<evidence type="ECO:0000256" key="3">
    <source>
        <dbReference type="ARBA" id="ARBA00023235"/>
    </source>
</evidence>
<comment type="similarity">
    <text evidence="1 4">Belongs to the triosephosphate isomerase family.</text>
</comment>
<dbReference type="GO" id="GO:0046166">
    <property type="term" value="P:glyceraldehyde-3-phosphate biosynthetic process"/>
    <property type="evidence" value="ECO:0007669"/>
    <property type="project" value="TreeGrafter"/>
</dbReference>
<dbReference type="Gene3D" id="3.20.20.70">
    <property type="entry name" value="Aldolase class I"/>
    <property type="match status" value="1"/>
</dbReference>
<comment type="subunit">
    <text evidence="2">Homodimer.</text>
</comment>
<dbReference type="Proteomes" id="UP001301769">
    <property type="component" value="Unassembled WGS sequence"/>
</dbReference>
<reference evidence="5" key="2">
    <citation type="submission" date="2023-05" db="EMBL/GenBank/DDBJ databases">
        <authorList>
            <consortium name="Lawrence Berkeley National Laboratory"/>
            <person name="Steindorff A."/>
            <person name="Hensen N."/>
            <person name="Bonometti L."/>
            <person name="Westerberg I."/>
            <person name="Brannstrom I.O."/>
            <person name="Guillou S."/>
            <person name="Cros-Aarteil S."/>
            <person name="Calhoun S."/>
            <person name="Haridas S."/>
            <person name="Kuo A."/>
            <person name="Mondo S."/>
            <person name="Pangilinan J."/>
            <person name="Riley R."/>
            <person name="Labutti K."/>
            <person name="Andreopoulos B."/>
            <person name="Lipzen A."/>
            <person name="Chen C."/>
            <person name="Yanf M."/>
            <person name="Daum C."/>
            <person name="Ng V."/>
            <person name="Clum A."/>
            <person name="Ohm R."/>
            <person name="Martin F."/>
            <person name="Silar P."/>
            <person name="Natvig D."/>
            <person name="Lalanne C."/>
            <person name="Gautier V."/>
            <person name="Ament-Velasquez S.L."/>
            <person name="Kruys A."/>
            <person name="Hutchinson M.I."/>
            <person name="Powell A.J."/>
            <person name="Barry K."/>
            <person name="Miller A.N."/>
            <person name="Grigoriev I.V."/>
            <person name="Debuchy R."/>
            <person name="Gladieux P."/>
            <person name="Thoren M.H."/>
            <person name="Johannesson H."/>
        </authorList>
    </citation>
    <scope>NUCLEOTIDE SEQUENCE</scope>
    <source>
        <strain evidence="5">PSN293</strain>
    </source>
</reference>
<keyword evidence="4" id="KW-0324">Glycolysis</keyword>
<dbReference type="GO" id="GO:0005829">
    <property type="term" value="C:cytosol"/>
    <property type="evidence" value="ECO:0007669"/>
    <property type="project" value="TreeGrafter"/>
</dbReference>
<evidence type="ECO:0000313" key="6">
    <source>
        <dbReference type="Proteomes" id="UP001301769"/>
    </source>
</evidence>
<dbReference type="PANTHER" id="PTHR21139:SF2">
    <property type="entry name" value="TRIOSEPHOSPHATE ISOMERASE"/>
    <property type="match status" value="1"/>
</dbReference>
<comment type="pathway">
    <text evidence="4">Carbohydrate degradation; glycolysis; D-glyceraldehyde 3-phosphate from glycerone phosphate: step 1/1.</text>
</comment>
<dbReference type="SUPFAM" id="SSF51351">
    <property type="entry name" value="Triosephosphate isomerase (TIM)"/>
    <property type="match status" value="1"/>
</dbReference>
<dbReference type="Pfam" id="PF00121">
    <property type="entry name" value="TIM"/>
    <property type="match status" value="1"/>
</dbReference>
<evidence type="ECO:0000313" key="5">
    <source>
        <dbReference type="EMBL" id="KAK4212726.1"/>
    </source>
</evidence>
<dbReference type="GO" id="GO:0006094">
    <property type="term" value="P:gluconeogenesis"/>
    <property type="evidence" value="ECO:0007669"/>
    <property type="project" value="UniProtKB-KW"/>
</dbReference>
<dbReference type="PROSITE" id="PS51440">
    <property type="entry name" value="TIM_2"/>
    <property type="match status" value="1"/>
</dbReference>
<reference evidence="5" key="1">
    <citation type="journal article" date="2023" name="Mol. Phylogenet. Evol.">
        <title>Genome-scale phylogeny and comparative genomics of the fungal order Sordariales.</title>
        <authorList>
            <person name="Hensen N."/>
            <person name="Bonometti L."/>
            <person name="Westerberg I."/>
            <person name="Brannstrom I.O."/>
            <person name="Guillou S."/>
            <person name="Cros-Aarteil S."/>
            <person name="Calhoun S."/>
            <person name="Haridas S."/>
            <person name="Kuo A."/>
            <person name="Mondo S."/>
            <person name="Pangilinan J."/>
            <person name="Riley R."/>
            <person name="LaButti K."/>
            <person name="Andreopoulos B."/>
            <person name="Lipzen A."/>
            <person name="Chen C."/>
            <person name="Yan M."/>
            <person name="Daum C."/>
            <person name="Ng V."/>
            <person name="Clum A."/>
            <person name="Steindorff A."/>
            <person name="Ohm R.A."/>
            <person name="Martin F."/>
            <person name="Silar P."/>
            <person name="Natvig D.O."/>
            <person name="Lalanne C."/>
            <person name="Gautier V."/>
            <person name="Ament-Velasquez S.L."/>
            <person name="Kruys A."/>
            <person name="Hutchinson M.I."/>
            <person name="Powell A.J."/>
            <person name="Barry K."/>
            <person name="Miller A.N."/>
            <person name="Grigoriev I.V."/>
            <person name="Debuchy R."/>
            <person name="Gladieux P."/>
            <person name="Hiltunen Thoren M."/>
            <person name="Johannesson H."/>
        </authorList>
    </citation>
    <scope>NUCLEOTIDE SEQUENCE</scope>
    <source>
        <strain evidence="5">PSN293</strain>
    </source>
</reference>
<dbReference type="GO" id="GO:0019563">
    <property type="term" value="P:glycerol catabolic process"/>
    <property type="evidence" value="ECO:0007669"/>
    <property type="project" value="TreeGrafter"/>
</dbReference>
<gene>
    <name evidence="5" type="ORF">QBC37DRAFT_424511</name>
</gene>
<comment type="pathway">
    <text evidence="4">Carbohydrate biosynthesis; gluconeogenesis.</text>
</comment>
<dbReference type="GO" id="GO:0004807">
    <property type="term" value="F:triose-phosphate isomerase activity"/>
    <property type="evidence" value="ECO:0007669"/>
    <property type="project" value="UniProtKB-EC"/>
</dbReference>
<dbReference type="CDD" id="cd00311">
    <property type="entry name" value="TIM"/>
    <property type="match status" value="1"/>
</dbReference>
<evidence type="ECO:0000256" key="2">
    <source>
        <dbReference type="ARBA" id="ARBA00011738"/>
    </source>
</evidence>
<protein>
    <recommendedName>
        <fullName evidence="4">Triosephosphate isomerase</fullName>
        <ecNumber evidence="4">5.3.1.1</ecNumber>
    </recommendedName>
</protein>
<dbReference type="EC" id="5.3.1.1" evidence="4"/>
<comment type="caution">
    <text evidence="5">The sequence shown here is derived from an EMBL/GenBank/DDBJ whole genome shotgun (WGS) entry which is preliminary data.</text>
</comment>
<keyword evidence="3 4" id="KW-0413">Isomerase</keyword>
<name>A0AAN6Y5R6_9PEZI</name>
<proteinExistence type="inferred from homology"/>
<dbReference type="GO" id="GO:0006096">
    <property type="term" value="P:glycolytic process"/>
    <property type="evidence" value="ECO:0007669"/>
    <property type="project" value="UniProtKB-KW"/>
</dbReference>